<dbReference type="EMBL" id="RYZH01000083">
    <property type="protein sequence ID" value="RUL81816.1"/>
    <property type="molecule type" value="Genomic_DNA"/>
</dbReference>
<dbReference type="Pfam" id="PF00587">
    <property type="entry name" value="tRNA-synt_2b"/>
    <property type="match status" value="1"/>
</dbReference>
<evidence type="ECO:0000313" key="12">
    <source>
        <dbReference type="Proteomes" id="UP000280296"/>
    </source>
</evidence>
<dbReference type="Pfam" id="PF02403">
    <property type="entry name" value="Seryl_tRNA_N"/>
    <property type="match status" value="1"/>
</dbReference>
<evidence type="ECO:0000313" key="11">
    <source>
        <dbReference type="EMBL" id="RUL81816.1"/>
    </source>
</evidence>
<dbReference type="Gene3D" id="1.10.287.40">
    <property type="entry name" value="Serine-tRNA synthetase, tRNA binding domain"/>
    <property type="match status" value="1"/>
</dbReference>
<dbReference type="PROSITE" id="PS50862">
    <property type="entry name" value="AA_TRNA_LIGASE_II"/>
    <property type="match status" value="1"/>
</dbReference>
<feature type="binding site" evidence="9">
    <location>
        <begin position="280"/>
        <end position="283"/>
    </location>
    <ligand>
        <name>ATP</name>
        <dbReference type="ChEBI" id="CHEBI:30616"/>
    </ligand>
</feature>
<dbReference type="Proteomes" id="UP000280296">
    <property type="component" value="Unassembled WGS sequence"/>
</dbReference>
<evidence type="ECO:0000256" key="8">
    <source>
        <dbReference type="PIRSR" id="PIRSR001529-1"/>
    </source>
</evidence>
<comment type="catalytic activity">
    <reaction evidence="7">
        <text>tRNA(Sec) + L-serine + ATP = L-seryl-tRNA(Sec) + AMP + diphosphate + H(+)</text>
        <dbReference type="Rhea" id="RHEA:42580"/>
        <dbReference type="Rhea" id="RHEA-COMP:9742"/>
        <dbReference type="Rhea" id="RHEA-COMP:10128"/>
        <dbReference type="ChEBI" id="CHEBI:15378"/>
        <dbReference type="ChEBI" id="CHEBI:30616"/>
        <dbReference type="ChEBI" id="CHEBI:33019"/>
        <dbReference type="ChEBI" id="CHEBI:33384"/>
        <dbReference type="ChEBI" id="CHEBI:78442"/>
        <dbReference type="ChEBI" id="CHEBI:78533"/>
        <dbReference type="ChEBI" id="CHEBI:456215"/>
        <dbReference type="EC" id="6.1.1.11"/>
    </reaction>
</comment>
<protein>
    <recommendedName>
        <fullName evidence="7">Serine--tRNA ligase</fullName>
        <ecNumber evidence="7">6.1.1.11</ecNumber>
    </recommendedName>
    <alternativeName>
        <fullName evidence="7">Seryl-tRNA synthetase</fullName>
        <shortName evidence="7">SerRS</shortName>
    </alternativeName>
    <alternativeName>
        <fullName evidence="7">Seryl-tRNA(Ser/Sec) synthetase</fullName>
    </alternativeName>
</protein>
<dbReference type="InterPro" id="IPR015866">
    <property type="entry name" value="Ser-tRNA-synth_1_N"/>
</dbReference>
<feature type="binding site" evidence="7 8">
    <location>
        <position position="287"/>
    </location>
    <ligand>
        <name>L-serine</name>
        <dbReference type="ChEBI" id="CHEBI:33384"/>
    </ligand>
</feature>
<proteinExistence type="inferred from homology"/>
<keyword evidence="6 7" id="KW-0030">Aminoacyl-tRNA synthetase</keyword>
<dbReference type="CDD" id="cd00770">
    <property type="entry name" value="SerRS_core"/>
    <property type="match status" value="1"/>
</dbReference>
<evidence type="ECO:0000256" key="9">
    <source>
        <dbReference type="PIRSR" id="PIRSR001529-2"/>
    </source>
</evidence>
<comment type="caution">
    <text evidence="11">The sequence shown here is derived from an EMBL/GenBank/DDBJ whole genome shotgun (WGS) entry which is preliminary data.</text>
</comment>
<dbReference type="PRINTS" id="PR00981">
    <property type="entry name" value="TRNASYNTHSER"/>
</dbReference>
<keyword evidence="3 7" id="KW-0547">Nucleotide-binding</keyword>
<dbReference type="SUPFAM" id="SSF46589">
    <property type="entry name" value="tRNA-binding arm"/>
    <property type="match status" value="1"/>
</dbReference>
<dbReference type="InterPro" id="IPR042103">
    <property type="entry name" value="SerRS_1_N_sf"/>
</dbReference>
<dbReference type="PIRSF" id="PIRSF001529">
    <property type="entry name" value="Ser-tRNA-synth_IIa"/>
    <property type="match status" value="1"/>
</dbReference>
<dbReference type="NCBIfam" id="TIGR00414">
    <property type="entry name" value="serS"/>
    <property type="match status" value="1"/>
</dbReference>
<dbReference type="GO" id="GO:0004828">
    <property type="term" value="F:serine-tRNA ligase activity"/>
    <property type="evidence" value="ECO:0007669"/>
    <property type="project" value="UniProtKB-UniRule"/>
</dbReference>
<evidence type="ECO:0000256" key="5">
    <source>
        <dbReference type="ARBA" id="ARBA00022917"/>
    </source>
</evidence>
<comment type="function">
    <text evidence="7">Catalyzes the attachment of serine to tRNA(Ser). Is also able to aminoacylate tRNA(Sec) with serine, to form the misacylated tRNA L-seryl-tRNA(Sec), which will be further converted into selenocysteinyl-tRNA(Sec).</text>
</comment>
<dbReference type="PANTHER" id="PTHR11778">
    <property type="entry name" value="SERYL-TRNA SYNTHETASE"/>
    <property type="match status" value="1"/>
</dbReference>
<feature type="domain" description="Aminoacyl-transfer RNA synthetases class-II family profile" evidence="10">
    <location>
        <begin position="141"/>
        <end position="415"/>
    </location>
</feature>
<comment type="subcellular location">
    <subcellularLocation>
        <location evidence="7">Cytoplasm</location>
    </subcellularLocation>
</comment>
<feature type="binding site" evidence="8">
    <location>
        <position position="233"/>
    </location>
    <ligand>
        <name>L-serine</name>
        <dbReference type="ChEBI" id="CHEBI:33384"/>
    </ligand>
</feature>
<keyword evidence="1 7" id="KW-0963">Cytoplasm</keyword>
<accession>A0A432MD87</accession>
<dbReference type="InterPro" id="IPR045864">
    <property type="entry name" value="aa-tRNA-synth_II/BPL/LPL"/>
</dbReference>
<dbReference type="InterPro" id="IPR002314">
    <property type="entry name" value="aa-tRNA-synt_IIb"/>
</dbReference>
<dbReference type="UniPathway" id="UPA00906">
    <property type="reaction ID" value="UER00895"/>
</dbReference>
<comment type="pathway">
    <text evidence="7">Aminoacyl-tRNA biosynthesis; selenocysteinyl-tRNA(Sec) biosynthesis; L-seryl-tRNA(Sec) from L-serine and tRNA(Sec): step 1/1.</text>
</comment>
<feature type="binding site" evidence="7">
    <location>
        <position position="390"/>
    </location>
    <ligand>
        <name>L-serine</name>
        <dbReference type="ChEBI" id="CHEBI:33384"/>
    </ligand>
</feature>
<dbReference type="GO" id="GO:0006434">
    <property type="term" value="P:seryl-tRNA aminoacylation"/>
    <property type="evidence" value="ECO:0007669"/>
    <property type="project" value="UniProtKB-UniRule"/>
</dbReference>
<dbReference type="GO" id="GO:0005737">
    <property type="term" value="C:cytoplasm"/>
    <property type="evidence" value="ECO:0007669"/>
    <property type="project" value="UniProtKB-SubCell"/>
</dbReference>
<dbReference type="InterPro" id="IPR002317">
    <property type="entry name" value="Ser-tRNA-ligase_type_1"/>
</dbReference>
<feature type="binding site" evidence="8">
    <location>
        <position position="388"/>
    </location>
    <ligand>
        <name>L-serine</name>
        <dbReference type="ChEBI" id="CHEBI:33384"/>
    </ligand>
</feature>
<keyword evidence="12" id="KW-1185">Reference proteome</keyword>
<comment type="similarity">
    <text evidence="7">Belongs to the class-II aminoacyl-tRNA synthetase family. Type-1 seryl-tRNA synthetase subfamily.</text>
</comment>
<keyword evidence="5 7" id="KW-0648">Protein biosynthesis</keyword>
<evidence type="ECO:0000256" key="3">
    <source>
        <dbReference type="ARBA" id="ARBA00022741"/>
    </source>
</evidence>
<dbReference type="AlphaFoldDB" id="A0A432MD87"/>
<dbReference type="SUPFAM" id="SSF55681">
    <property type="entry name" value="Class II aaRS and biotin synthetases"/>
    <property type="match status" value="1"/>
</dbReference>
<reference evidence="11 12" key="1">
    <citation type="submission" date="2018-12" db="EMBL/GenBank/DDBJ databases">
        <authorList>
            <person name="Toschakov S.V."/>
        </authorList>
    </citation>
    <scope>NUCLEOTIDE SEQUENCE [LARGE SCALE GENOMIC DNA]</scope>
    <source>
        <strain evidence="11 12">GM2012</strain>
    </source>
</reference>
<evidence type="ECO:0000256" key="7">
    <source>
        <dbReference type="HAMAP-Rule" id="MF_00176"/>
    </source>
</evidence>
<dbReference type="OrthoDB" id="9804647at2"/>
<dbReference type="Gene3D" id="3.30.930.10">
    <property type="entry name" value="Bira Bifunctional Protein, Domain 2"/>
    <property type="match status" value="1"/>
</dbReference>
<feature type="binding site" evidence="7">
    <location>
        <begin position="233"/>
        <end position="235"/>
    </location>
    <ligand>
        <name>L-serine</name>
        <dbReference type="ChEBI" id="CHEBI:33384"/>
    </ligand>
</feature>
<feature type="binding site" evidence="7">
    <location>
        <position position="280"/>
    </location>
    <ligand>
        <name>ATP</name>
        <dbReference type="ChEBI" id="CHEBI:30616"/>
    </ligand>
</feature>
<name>A0A432MD87_9BACT</name>
<comment type="subunit">
    <text evidence="7">Homodimer. The tRNA molecule binds across the dimer.</text>
</comment>
<dbReference type="HAMAP" id="MF_00176">
    <property type="entry name" value="Ser_tRNA_synth_type1"/>
    <property type="match status" value="1"/>
</dbReference>
<feature type="binding site" evidence="7 9">
    <location>
        <begin position="354"/>
        <end position="357"/>
    </location>
    <ligand>
        <name>ATP</name>
        <dbReference type="ChEBI" id="CHEBI:30616"/>
    </ligand>
</feature>
<evidence type="ECO:0000256" key="4">
    <source>
        <dbReference type="ARBA" id="ARBA00022840"/>
    </source>
</evidence>
<gene>
    <name evidence="7" type="primary">serS</name>
    <name evidence="11" type="ORF">TsocGM_24480</name>
</gene>
<keyword evidence="2 7" id="KW-0436">Ligase</keyword>
<keyword evidence="4 7" id="KW-0067">ATP-binding</keyword>
<evidence type="ECO:0000256" key="1">
    <source>
        <dbReference type="ARBA" id="ARBA00022490"/>
    </source>
</evidence>
<dbReference type="InterPro" id="IPR006195">
    <property type="entry name" value="aa-tRNA-synth_II"/>
</dbReference>
<dbReference type="GO" id="GO:0016260">
    <property type="term" value="P:selenocysteine biosynthetic process"/>
    <property type="evidence" value="ECO:0007669"/>
    <property type="project" value="UniProtKB-UniRule"/>
</dbReference>
<evidence type="ECO:0000256" key="2">
    <source>
        <dbReference type="ARBA" id="ARBA00022598"/>
    </source>
</evidence>
<feature type="binding site" evidence="8">
    <location>
        <position position="264"/>
    </location>
    <ligand>
        <name>L-serine</name>
        <dbReference type="ChEBI" id="CHEBI:33384"/>
    </ligand>
</feature>
<dbReference type="InterPro" id="IPR033729">
    <property type="entry name" value="SerRS_core"/>
</dbReference>
<comment type="catalytic activity">
    <reaction evidence="7">
        <text>tRNA(Ser) + L-serine + ATP = L-seryl-tRNA(Ser) + AMP + diphosphate + H(+)</text>
        <dbReference type="Rhea" id="RHEA:12292"/>
        <dbReference type="Rhea" id="RHEA-COMP:9669"/>
        <dbReference type="Rhea" id="RHEA-COMP:9703"/>
        <dbReference type="ChEBI" id="CHEBI:15378"/>
        <dbReference type="ChEBI" id="CHEBI:30616"/>
        <dbReference type="ChEBI" id="CHEBI:33019"/>
        <dbReference type="ChEBI" id="CHEBI:33384"/>
        <dbReference type="ChEBI" id="CHEBI:78442"/>
        <dbReference type="ChEBI" id="CHEBI:78533"/>
        <dbReference type="ChEBI" id="CHEBI:456215"/>
        <dbReference type="EC" id="6.1.1.11"/>
    </reaction>
</comment>
<sequence>MLDLKFVLNNVDAVKRNCVDRNVPADVIEDLEKVVALETQRRELLQEVESVRQRQNEVAQATGKEKDPDRRAALIAEGKQLKQKVADREDSLRSLEKEVEARLARVPNMTHPSAPIGRDEEANREIRKVGTPRSFDFPVKDHVEIGKALDLIDFEAGSKVSGSGFYFLKNDAVLLELALQQFAVQTLVRHGFMPIVTPDLARTQILEGIGFNPRGEETQVYSVEDSDLCLIGTAEITLGGMHADEILDEAQLPIKYVGVSHCFRTEAGAAGRASRGLYRVHQFTKVEMFAYTIPEQSGAMHEQMLAIEEEIFTALGIPYRVVDICSGDLGGPAYRKFDLEAWMPGRGDGGEYGEVTSTSDCTDYQSRRLGIRYRPEGQKGTKFVHTLNGTAIALSRALIVILENYQRADGRVDVPDVLRPIMGKDVIG</sequence>
<reference evidence="11 12" key="2">
    <citation type="submission" date="2019-01" db="EMBL/GenBank/DDBJ databases">
        <title>Tautonia sociabilis, a novel thermotolerant planctomycete of Isosphaeraceae family, isolated from a 4000 m deep subterranean habitat.</title>
        <authorList>
            <person name="Kovaleva O.L."/>
            <person name="Elcheninov A.G."/>
            <person name="Van Heerden E."/>
            <person name="Toshchakov S.V."/>
            <person name="Novikov A."/>
            <person name="Bonch-Osmolovskaya E.A."/>
            <person name="Kublanov I.V."/>
        </authorList>
    </citation>
    <scope>NUCLEOTIDE SEQUENCE [LARGE SCALE GENOMIC DNA]</scope>
    <source>
        <strain evidence="11 12">GM2012</strain>
    </source>
</reference>
<feature type="site" description="Important for serine binding" evidence="8">
    <location>
        <position position="390"/>
    </location>
</feature>
<dbReference type="FunFam" id="3.30.930.10:FF:000055">
    <property type="entry name" value="Serine--tRNA ligase"/>
    <property type="match status" value="1"/>
</dbReference>
<dbReference type="EC" id="6.1.1.11" evidence="7"/>
<organism evidence="11 12">
    <name type="scientific">Tautonia sociabilis</name>
    <dbReference type="NCBI Taxonomy" id="2080755"/>
    <lineage>
        <taxon>Bacteria</taxon>
        <taxon>Pseudomonadati</taxon>
        <taxon>Planctomycetota</taxon>
        <taxon>Planctomycetia</taxon>
        <taxon>Isosphaerales</taxon>
        <taxon>Isosphaeraceae</taxon>
        <taxon>Tautonia</taxon>
    </lineage>
</organism>
<dbReference type="GO" id="GO:0005524">
    <property type="term" value="F:ATP binding"/>
    <property type="evidence" value="ECO:0007669"/>
    <property type="project" value="UniProtKB-UniRule"/>
</dbReference>
<dbReference type="InterPro" id="IPR010978">
    <property type="entry name" value="tRNA-bd_arm"/>
</dbReference>
<feature type="binding site" evidence="7 9">
    <location>
        <begin position="264"/>
        <end position="266"/>
    </location>
    <ligand>
        <name>ATP</name>
        <dbReference type="ChEBI" id="CHEBI:30616"/>
    </ligand>
</feature>
<dbReference type="RefSeq" id="WP_126728090.1">
    <property type="nucleotide sequence ID" value="NZ_RYZH01000083.1"/>
</dbReference>
<evidence type="ECO:0000259" key="10">
    <source>
        <dbReference type="PROSITE" id="PS50862"/>
    </source>
</evidence>
<comment type="domain">
    <text evidence="7">Consists of two distinct domains, a catalytic core and a N-terminal extension that is involved in tRNA binding.</text>
</comment>
<evidence type="ECO:0000256" key="6">
    <source>
        <dbReference type="ARBA" id="ARBA00023146"/>
    </source>
</evidence>